<protein>
    <submittedName>
        <fullName evidence="7">ATP synthase subunit delta</fullName>
    </submittedName>
</protein>
<evidence type="ECO:0000313" key="8">
    <source>
        <dbReference type="Proteomes" id="UP000034127"/>
    </source>
</evidence>
<keyword evidence="6" id="KW-0066">ATP synthesis</keyword>
<evidence type="ECO:0000313" key="7">
    <source>
        <dbReference type="EMBL" id="KKP68431.1"/>
    </source>
</evidence>
<dbReference type="PRINTS" id="PR00125">
    <property type="entry name" value="ATPASEDELTA"/>
</dbReference>
<comment type="subcellular location">
    <subcellularLocation>
        <location evidence="1">Membrane</location>
    </subcellularLocation>
</comment>
<evidence type="ECO:0000256" key="5">
    <source>
        <dbReference type="ARBA" id="ARBA00023136"/>
    </source>
</evidence>
<dbReference type="InterPro" id="IPR000711">
    <property type="entry name" value="ATPase_OSCP/dsu"/>
</dbReference>
<dbReference type="AlphaFoldDB" id="A0A0G0BX87"/>
<evidence type="ECO:0000256" key="2">
    <source>
        <dbReference type="ARBA" id="ARBA00022448"/>
    </source>
</evidence>
<dbReference type="EMBL" id="LBPX01000002">
    <property type="protein sequence ID" value="KKP68431.1"/>
    <property type="molecule type" value="Genomic_DNA"/>
</dbReference>
<keyword evidence="2" id="KW-0813">Transport</keyword>
<evidence type="ECO:0000256" key="1">
    <source>
        <dbReference type="ARBA" id="ARBA00004370"/>
    </source>
</evidence>
<evidence type="ECO:0000256" key="4">
    <source>
        <dbReference type="ARBA" id="ARBA00023065"/>
    </source>
</evidence>
<dbReference type="Proteomes" id="UP000034127">
    <property type="component" value="Unassembled WGS sequence"/>
</dbReference>
<dbReference type="Pfam" id="PF00213">
    <property type="entry name" value="OSCP"/>
    <property type="match status" value="1"/>
</dbReference>
<name>A0A0G0BX87_9BACT</name>
<organism evidence="7 8">
    <name type="scientific">Candidatus Roizmanbacteria bacterium GW2011_GWC2_35_12</name>
    <dbReference type="NCBI Taxonomy" id="1618485"/>
    <lineage>
        <taxon>Bacteria</taxon>
        <taxon>Candidatus Roizmaniibacteriota</taxon>
    </lineage>
</organism>
<sequence length="94" mass="10735">MKIDPIVKKELKFRLNEALEQKKRQVTVISAYLLNKSDQSELIKKIPELKEAGVIYSVDRSIIAGYVIKIGSKIIDLSLLGQLQSFQNIIYEID</sequence>
<dbReference type="GO" id="GO:0046933">
    <property type="term" value="F:proton-transporting ATP synthase activity, rotational mechanism"/>
    <property type="evidence" value="ECO:0007669"/>
    <property type="project" value="InterPro"/>
</dbReference>
<gene>
    <name evidence="7" type="ORF">UR63_C0002G0006</name>
</gene>
<keyword evidence="3" id="KW-0375">Hydrogen ion transport</keyword>
<keyword evidence="4" id="KW-0406">Ion transport</keyword>
<reference evidence="7 8" key="1">
    <citation type="journal article" date="2015" name="Nature">
        <title>rRNA introns, odd ribosomes, and small enigmatic genomes across a large radiation of phyla.</title>
        <authorList>
            <person name="Brown C.T."/>
            <person name="Hug L.A."/>
            <person name="Thomas B.C."/>
            <person name="Sharon I."/>
            <person name="Castelle C.J."/>
            <person name="Singh A."/>
            <person name="Wilkins M.J."/>
            <person name="Williams K.H."/>
            <person name="Banfield J.F."/>
        </authorList>
    </citation>
    <scope>NUCLEOTIDE SEQUENCE [LARGE SCALE GENOMIC DNA]</scope>
</reference>
<evidence type="ECO:0000256" key="3">
    <source>
        <dbReference type="ARBA" id="ARBA00022781"/>
    </source>
</evidence>
<proteinExistence type="predicted"/>
<comment type="caution">
    <text evidence="7">The sequence shown here is derived from an EMBL/GenBank/DDBJ whole genome shotgun (WGS) entry which is preliminary data.</text>
</comment>
<evidence type="ECO:0000256" key="6">
    <source>
        <dbReference type="ARBA" id="ARBA00023310"/>
    </source>
</evidence>
<dbReference type="GO" id="GO:0016020">
    <property type="term" value="C:membrane"/>
    <property type="evidence" value="ECO:0007669"/>
    <property type="project" value="UniProtKB-SubCell"/>
</dbReference>
<accession>A0A0G0BX87</accession>
<keyword evidence="5" id="KW-0472">Membrane</keyword>